<comment type="caution">
    <text evidence="2">The sequence shown here is derived from an EMBL/GenBank/DDBJ whole genome shotgun (WGS) entry which is preliminary data.</text>
</comment>
<evidence type="ECO:0000256" key="1">
    <source>
        <dbReference type="SAM" id="Phobius"/>
    </source>
</evidence>
<feature type="transmembrane region" description="Helical" evidence="1">
    <location>
        <begin position="12"/>
        <end position="37"/>
    </location>
</feature>
<gene>
    <name evidence="2" type="ORF">COLO4_13350</name>
</gene>
<keyword evidence="3" id="KW-1185">Reference proteome</keyword>
<reference evidence="3" key="1">
    <citation type="submission" date="2013-09" db="EMBL/GenBank/DDBJ databases">
        <title>Corchorus olitorius genome sequencing.</title>
        <authorList>
            <person name="Alam M."/>
            <person name="Haque M.S."/>
            <person name="Islam M.S."/>
            <person name="Emdad E.M."/>
            <person name="Islam M.M."/>
            <person name="Ahmed B."/>
            <person name="Halim A."/>
            <person name="Hossen Q.M.M."/>
            <person name="Hossain M.Z."/>
            <person name="Ahmed R."/>
            <person name="Khan M.M."/>
            <person name="Islam R."/>
            <person name="Rashid M.M."/>
            <person name="Khan S.A."/>
            <person name="Rahman M.S."/>
            <person name="Alam M."/>
            <person name="Yahiya A.S."/>
            <person name="Khan M.S."/>
            <person name="Azam M.S."/>
            <person name="Haque T."/>
            <person name="Lashkar M.Z.H."/>
            <person name="Akhand A.I."/>
            <person name="Morshed G."/>
            <person name="Roy S."/>
            <person name="Uddin K.S."/>
            <person name="Rabeya T."/>
            <person name="Hossain A.S."/>
            <person name="Chowdhury A."/>
            <person name="Snigdha A.R."/>
            <person name="Mortoza M.S."/>
            <person name="Matin S.A."/>
            <person name="Hoque S.M.E."/>
            <person name="Islam M.K."/>
            <person name="Roy D.K."/>
            <person name="Haider R."/>
            <person name="Moosa M.M."/>
            <person name="Elias S.M."/>
            <person name="Hasan A.M."/>
            <person name="Jahan S."/>
            <person name="Shafiuddin M."/>
            <person name="Mahmood N."/>
            <person name="Shommy N.S."/>
        </authorList>
    </citation>
    <scope>NUCLEOTIDE SEQUENCE [LARGE SCALE GENOMIC DNA]</scope>
    <source>
        <strain evidence="3">cv. O-4</strain>
    </source>
</reference>
<dbReference type="EMBL" id="AWUE01015155">
    <property type="protein sequence ID" value="OMO99337.1"/>
    <property type="molecule type" value="Genomic_DNA"/>
</dbReference>
<protein>
    <submittedName>
        <fullName evidence="2">Uncharacterized protein</fullName>
    </submittedName>
</protein>
<keyword evidence="1" id="KW-1133">Transmembrane helix</keyword>
<evidence type="ECO:0000313" key="3">
    <source>
        <dbReference type="Proteomes" id="UP000187203"/>
    </source>
</evidence>
<name>A0A1R3JXC7_9ROSI</name>
<proteinExistence type="predicted"/>
<sequence length="60" mass="6349">MLLEWTASDYLGGAALVLVPFVAVAQVGAALVLVPFVPVARALLRLNNVGLLPMSFQQNI</sequence>
<dbReference type="AlphaFoldDB" id="A0A1R3JXC7"/>
<organism evidence="2 3">
    <name type="scientific">Corchorus olitorius</name>
    <dbReference type="NCBI Taxonomy" id="93759"/>
    <lineage>
        <taxon>Eukaryota</taxon>
        <taxon>Viridiplantae</taxon>
        <taxon>Streptophyta</taxon>
        <taxon>Embryophyta</taxon>
        <taxon>Tracheophyta</taxon>
        <taxon>Spermatophyta</taxon>
        <taxon>Magnoliopsida</taxon>
        <taxon>eudicotyledons</taxon>
        <taxon>Gunneridae</taxon>
        <taxon>Pentapetalae</taxon>
        <taxon>rosids</taxon>
        <taxon>malvids</taxon>
        <taxon>Malvales</taxon>
        <taxon>Malvaceae</taxon>
        <taxon>Grewioideae</taxon>
        <taxon>Apeibeae</taxon>
        <taxon>Corchorus</taxon>
    </lineage>
</organism>
<accession>A0A1R3JXC7</accession>
<dbReference type="Proteomes" id="UP000187203">
    <property type="component" value="Unassembled WGS sequence"/>
</dbReference>
<keyword evidence="1" id="KW-0472">Membrane</keyword>
<evidence type="ECO:0000313" key="2">
    <source>
        <dbReference type="EMBL" id="OMO99337.1"/>
    </source>
</evidence>
<keyword evidence="1" id="KW-0812">Transmembrane</keyword>